<accession>A0ABW2QAP9</accession>
<dbReference type="PANTHER" id="PTHR46577:SF1">
    <property type="entry name" value="HTH-TYPE TRANSCRIPTIONAL REGULATORY PROTEIN GABR"/>
    <property type="match status" value="1"/>
</dbReference>
<dbReference type="SUPFAM" id="SSF46785">
    <property type="entry name" value="Winged helix' DNA-binding domain"/>
    <property type="match status" value="1"/>
</dbReference>
<reference evidence="8" key="1">
    <citation type="journal article" date="2019" name="Int. J. Syst. Evol. Microbiol.">
        <title>The Global Catalogue of Microorganisms (GCM) 10K type strain sequencing project: providing services to taxonomists for standard genome sequencing and annotation.</title>
        <authorList>
            <consortium name="The Broad Institute Genomics Platform"/>
            <consortium name="The Broad Institute Genome Sequencing Center for Infectious Disease"/>
            <person name="Wu L."/>
            <person name="Ma J."/>
        </authorList>
    </citation>
    <scope>NUCLEOTIDE SEQUENCE [LARGE SCALE GENOMIC DNA]</scope>
    <source>
        <strain evidence="8">JCM 1490</strain>
    </source>
</reference>
<keyword evidence="8" id="KW-1185">Reference proteome</keyword>
<evidence type="ECO:0000256" key="2">
    <source>
        <dbReference type="ARBA" id="ARBA00022898"/>
    </source>
</evidence>
<protein>
    <submittedName>
        <fullName evidence="7">Aminotransferase class I/II-fold pyridoxal phosphate-dependent enzyme</fullName>
    </submittedName>
</protein>
<dbReference type="InterPro" id="IPR000524">
    <property type="entry name" value="Tscrpt_reg_HTH_GntR"/>
</dbReference>
<dbReference type="SUPFAM" id="SSF53383">
    <property type="entry name" value="PLP-dependent transferases"/>
    <property type="match status" value="1"/>
</dbReference>
<evidence type="ECO:0000313" key="7">
    <source>
        <dbReference type="EMBL" id="MFC7405792.1"/>
    </source>
</evidence>
<dbReference type="PROSITE" id="PS50949">
    <property type="entry name" value="HTH_GNTR"/>
    <property type="match status" value="1"/>
</dbReference>
<dbReference type="InterPro" id="IPR036388">
    <property type="entry name" value="WH-like_DNA-bd_sf"/>
</dbReference>
<dbReference type="PANTHER" id="PTHR46577">
    <property type="entry name" value="HTH-TYPE TRANSCRIPTIONAL REGULATORY PROTEIN GABR"/>
    <property type="match status" value="1"/>
</dbReference>
<evidence type="ECO:0000256" key="3">
    <source>
        <dbReference type="ARBA" id="ARBA00023015"/>
    </source>
</evidence>
<dbReference type="EMBL" id="JBHTCQ010000002">
    <property type="protein sequence ID" value="MFC7405792.1"/>
    <property type="molecule type" value="Genomic_DNA"/>
</dbReference>
<comment type="caution">
    <text evidence="7">The sequence shown here is derived from an EMBL/GenBank/DDBJ whole genome shotgun (WGS) entry which is preliminary data.</text>
</comment>
<evidence type="ECO:0000259" key="6">
    <source>
        <dbReference type="PROSITE" id="PS50949"/>
    </source>
</evidence>
<dbReference type="RefSeq" id="WP_382394549.1">
    <property type="nucleotide sequence ID" value="NZ_JBHTCQ010000002.1"/>
</dbReference>
<evidence type="ECO:0000313" key="8">
    <source>
        <dbReference type="Proteomes" id="UP001596455"/>
    </source>
</evidence>
<dbReference type="InterPro" id="IPR036390">
    <property type="entry name" value="WH_DNA-bd_sf"/>
</dbReference>
<keyword evidence="4" id="KW-0238">DNA-binding</keyword>
<dbReference type="Pfam" id="PF00392">
    <property type="entry name" value="GntR"/>
    <property type="match status" value="1"/>
</dbReference>
<dbReference type="InterPro" id="IPR015421">
    <property type="entry name" value="PyrdxlP-dep_Trfase_major"/>
</dbReference>
<dbReference type="SMART" id="SM00345">
    <property type="entry name" value="HTH_GNTR"/>
    <property type="match status" value="1"/>
</dbReference>
<dbReference type="InterPro" id="IPR004839">
    <property type="entry name" value="Aminotransferase_I/II_large"/>
</dbReference>
<feature type="domain" description="HTH gntR-type" evidence="6">
    <location>
        <begin position="19"/>
        <end position="87"/>
    </location>
</feature>
<evidence type="ECO:0000256" key="1">
    <source>
        <dbReference type="ARBA" id="ARBA00005384"/>
    </source>
</evidence>
<evidence type="ECO:0000256" key="5">
    <source>
        <dbReference type="ARBA" id="ARBA00023163"/>
    </source>
</evidence>
<keyword evidence="7" id="KW-0032">Aminotransferase</keyword>
<dbReference type="Pfam" id="PF00155">
    <property type="entry name" value="Aminotran_1_2"/>
    <property type="match status" value="1"/>
</dbReference>
<evidence type="ECO:0000256" key="4">
    <source>
        <dbReference type="ARBA" id="ARBA00023125"/>
    </source>
</evidence>
<dbReference type="CDD" id="cd00609">
    <property type="entry name" value="AAT_like"/>
    <property type="match status" value="1"/>
</dbReference>
<dbReference type="Gene3D" id="1.10.10.10">
    <property type="entry name" value="Winged helix-like DNA-binding domain superfamily/Winged helix DNA-binding domain"/>
    <property type="match status" value="1"/>
</dbReference>
<keyword evidence="7" id="KW-0808">Transferase</keyword>
<dbReference type="Gene3D" id="3.40.640.10">
    <property type="entry name" value="Type I PLP-dependent aspartate aminotransferase-like (Major domain)"/>
    <property type="match status" value="1"/>
</dbReference>
<keyword evidence="2" id="KW-0663">Pyridoxal phosphate</keyword>
<proteinExistence type="inferred from homology"/>
<comment type="similarity">
    <text evidence="1">In the C-terminal section; belongs to the class-I pyridoxal-phosphate-dependent aminotransferase family.</text>
</comment>
<keyword evidence="3" id="KW-0805">Transcription regulation</keyword>
<keyword evidence="5" id="KW-0804">Transcription</keyword>
<gene>
    <name evidence="7" type="ORF">ACFQQL_11780</name>
</gene>
<dbReference type="GO" id="GO:0008483">
    <property type="term" value="F:transaminase activity"/>
    <property type="evidence" value="ECO:0007669"/>
    <property type="project" value="UniProtKB-KW"/>
</dbReference>
<organism evidence="7 8">
    <name type="scientific">Georgenia alba</name>
    <dbReference type="NCBI Taxonomy" id="2233858"/>
    <lineage>
        <taxon>Bacteria</taxon>
        <taxon>Bacillati</taxon>
        <taxon>Actinomycetota</taxon>
        <taxon>Actinomycetes</taxon>
        <taxon>Micrococcales</taxon>
        <taxon>Bogoriellaceae</taxon>
        <taxon>Georgenia</taxon>
    </lineage>
</organism>
<dbReference type="InterPro" id="IPR051446">
    <property type="entry name" value="HTH_trans_reg/aminotransferase"/>
</dbReference>
<sequence length="447" mass="48062">MADIDDSCTPEWLAERIDEASAAGIAAAVARLVRDGTLAEGTRLPTVRALAPLLHVGPGTVSAAWTTLKQQRFLEGGGRAGIRVASGVGGASPLRYENLVRFWDAQTLNLSRAVPDPALVPDLGPALQAALDDSHMHTYEVEPISRPLAEAAAATWPFPAEAWLASRGGYDGLYALLSTSVVAGEYVAVEEPATPRLFDILDEVRARVLPVPVDADGPRPDALRAALRHRPVAFVYEPRDSSWAGATLTTERRDELAAILEPRDVLVIENDPWGDLSEVAYRGLGAVLPHRTVMVRSYSKSHSPDLRLGVMGGASAPVERVRAYRHFGDGWTSRILQNALAWMLTDEHTRAAVAHARTVYQERRARFADLVRERGLEVRGGGHLALWVPVLAEHPAALVLASHGVATMGVGASWYGRPPAGIRIVTSLPIPDVERVADAVALAAQAR</sequence>
<name>A0ABW2QAP9_9MICO</name>
<dbReference type="InterPro" id="IPR015424">
    <property type="entry name" value="PyrdxlP-dep_Trfase"/>
</dbReference>
<dbReference type="Proteomes" id="UP001596455">
    <property type="component" value="Unassembled WGS sequence"/>
</dbReference>